<dbReference type="AlphaFoldDB" id="A0A841KKE0"/>
<dbReference type="PANTHER" id="PTHR45527">
    <property type="entry name" value="NONRIBOSOMAL PEPTIDE SYNTHETASE"/>
    <property type="match status" value="1"/>
</dbReference>
<dbReference type="GO" id="GO:0031177">
    <property type="term" value="F:phosphopantetheine binding"/>
    <property type="evidence" value="ECO:0007669"/>
    <property type="project" value="InterPro"/>
</dbReference>
<dbReference type="NCBIfam" id="TIGR01733">
    <property type="entry name" value="AA-adenyl-dom"/>
    <property type="match status" value="1"/>
</dbReference>
<evidence type="ECO:0000313" key="7">
    <source>
        <dbReference type="EMBL" id="MBB6184249.1"/>
    </source>
</evidence>
<evidence type="ECO:0000256" key="4">
    <source>
        <dbReference type="ARBA" id="ARBA00022737"/>
    </source>
</evidence>
<dbReference type="Pfam" id="PF08242">
    <property type="entry name" value="Methyltransf_12"/>
    <property type="match status" value="1"/>
</dbReference>
<evidence type="ECO:0000259" key="6">
    <source>
        <dbReference type="PROSITE" id="PS50075"/>
    </source>
</evidence>
<dbReference type="Pfam" id="PF00501">
    <property type="entry name" value="AMP-binding"/>
    <property type="match status" value="1"/>
</dbReference>
<dbReference type="Gene3D" id="3.40.50.150">
    <property type="entry name" value="Vaccinia Virus protein VP39"/>
    <property type="match status" value="1"/>
</dbReference>
<dbReference type="FunFam" id="1.10.1200.10:FF:000005">
    <property type="entry name" value="Nonribosomal peptide synthetase 1"/>
    <property type="match status" value="1"/>
</dbReference>
<dbReference type="InterPro" id="IPR009081">
    <property type="entry name" value="PP-bd_ACP"/>
</dbReference>
<dbReference type="PANTHER" id="PTHR45527:SF1">
    <property type="entry name" value="FATTY ACID SYNTHASE"/>
    <property type="match status" value="1"/>
</dbReference>
<dbReference type="GO" id="GO:0005829">
    <property type="term" value="C:cytosol"/>
    <property type="evidence" value="ECO:0007669"/>
    <property type="project" value="TreeGrafter"/>
</dbReference>
<comment type="caution">
    <text evidence="7">The sequence shown here is derived from an EMBL/GenBank/DDBJ whole genome shotgun (WGS) entry which is preliminary data.</text>
</comment>
<dbReference type="SUPFAM" id="SSF47336">
    <property type="entry name" value="ACP-like"/>
    <property type="match status" value="1"/>
</dbReference>
<dbReference type="InterPro" id="IPR029063">
    <property type="entry name" value="SAM-dependent_MTases_sf"/>
</dbReference>
<evidence type="ECO:0000256" key="5">
    <source>
        <dbReference type="SAM" id="MobiDB-lite"/>
    </source>
</evidence>
<organism evidence="7 8">
    <name type="scientific">Oleiagrimonas soli</name>
    <dbReference type="NCBI Taxonomy" id="1543381"/>
    <lineage>
        <taxon>Bacteria</taxon>
        <taxon>Pseudomonadati</taxon>
        <taxon>Pseudomonadota</taxon>
        <taxon>Gammaproteobacteria</taxon>
        <taxon>Lysobacterales</taxon>
        <taxon>Rhodanobacteraceae</taxon>
        <taxon>Oleiagrimonas</taxon>
    </lineage>
</organism>
<dbReference type="Gene3D" id="3.40.50.980">
    <property type="match status" value="2"/>
</dbReference>
<dbReference type="GO" id="GO:0047527">
    <property type="term" value="F:2,3-dihydroxybenzoate-serine ligase activity"/>
    <property type="evidence" value="ECO:0007669"/>
    <property type="project" value="TreeGrafter"/>
</dbReference>
<dbReference type="RefSeq" id="WP_161782316.1">
    <property type="nucleotide sequence ID" value="NZ_KN196470.1"/>
</dbReference>
<gene>
    <name evidence="7" type="ORF">HNQ86_001594</name>
</gene>
<dbReference type="FunFam" id="3.40.50.980:FF:000001">
    <property type="entry name" value="Non-ribosomal peptide synthetase"/>
    <property type="match status" value="1"/>
</dbReference>
<accession>A0A841KKE0</accession>
<dbReference type="GO" id="GO:0009366">
    <property type="term" value="C:enterobactin synthetase complex"/>
    <property type="evidence" value="ECO:0007669"/>
    <property type="project" value="TreeGrafter"/>
</dbReference>
<evidence type="ECO:0000256" key="3">
    <source>
        <dbReference type="ARBA" id="ARBA00022553"/>
    </source>
</evidence>
<dbReference type="FunFam" id="2.30.38.10:FF:000001">
    <property type="entry name" value="Non-ribosomal peptide synthetase PvdI"/>
    <property type="match status" value="1"/>
</dbReference>
<dbReference type="Pfam" id="PF00550">
    <property type="entry name" value="PP-binding"/>
    <property type="match status" value="1"/>
</dbReference>
<dbReference type="InterPro" id="IPR010071">
    <property type="entry name" value="AA_adenyl_dom"/>
</dbReference>
<dbReference type="PROSITE" id="PS00012">
    <property type="entry name" value="PHOSPHOPANTETHEINE"/>
    <property type="match status" value="1"/>
</dbReference>
<proteinExistence type="predicted"/>
<protein>
    <submittedName>
        <fullName evidence="7">Amino acid adenylation domain-containing protein</fullName>
    </submittedName>
</protein>
<dbReference type="SUPFAM" id="SSF56801">
    <property type="entry name" value="Acetyl-CoA synthetase-like"/>
    <property type="match status" value="1"/>
</dbReference>
<keyword evidence="3" id="KW-0597">Phosphoprotein</keyword>
<name>A0A841KKE0_9GAMM</name>
<keyword evidence="4" id="KW-0677">Repeat</keyword>
<dbReference type="SMART" id="SM00823">
    <property type="entry name" value="PKS_PP"/>
    <property type="match status" value="1"/>
</dbReference>
<dbReference type="PROSITE" id="PS50075">
    <property type="entry name" value="CARRIER"/>
    <property type="match status" value="1"/>
</dbReference>
<feature type="compositionally biased region" description="Low complexity" evidence="5">
    <location>
        <begin position="158"/>
        <end position="167"/>
    </location>
</feature>
<dbReference type="InterPro" id="IPR020806">
    <property type="entry name" value="PKS_PP-bd"/>
</dbReference>
<dbReference type="CDD" id="cd02440">
    <property type="entry name" value="AdoMet_MTases"/>
    <property type="match status" value="1"/>
</dbReference>
<reference evidence="7 8" key="1">
    <citation type="submission" date="2020-08" db="EMBL/GenBank/DDBJ databases">
        <title>Genomic Encyclopedia of Type Strains, Phase IV (KMG-IV): sequencing the most valuable type-strain genomes for metagenomic binning, comparative biology and taxonomic classification.</title>
        <authorList>
            <person name="Goeker M."/>
        </authorList>
    </citation>
    <scope>NUCLEOTIDE SEQUENCE [LARGE SCALE GENOMIC DNA]</scope>
    <source>
        <strain evidence="7 8">DSM 107085</strain>
    </source>
</reference>
<evidence type="ECO:0000256" key="1">
    <source>
        <dbReference type="ARBA" id="ARBA00001957"/>
    </source>
</evidence>
<dbReference type="Gene3D" id="2.30.38.10">
    <property type="entry name" value="Luciferase, Domain 3"/>
    <property type="match status" value="1"/>
</dbReference>
<dbReference type="PROSITE" id="PS00455">
    <property type="entry name" value="AMP_BINDING"/>
    <property type="match status" value="1"/>
</dbReference>
<dbReference type="GO" id="GO:0043041">
    <property type="term" value="P:amino acid activation for nonribosomal peptide biosynthetic process"/>
    <property type="evidence" value="ECO:0007669"/>
    <property type="project" value="TreeGrafter"/>
</dbReference>
<evidence type="ECO:0000313" key="8">
    <source>
        <dbReference type="Proteomes" id="UP000560000"/>
    </source>
</evidence>
<dbReference type="SUPFAM" id="SSF53335">
    <property type="entry name" value="S-adenosyl-L-methionine-dependent methyltransferases"/>
    <property type="match status" value="1"/>
</dbReference>
<dbReference type="Gene3D" id="3.40.50.1820">
    <property type="entry name" value="alpha/beta hydrolase"/>
    <property type="match status" value="1"/>
</dbReference>
<evidence type="ECO:0000256" key="2">
    <source>
        <dbReference type="ARBA" id="ARBA00022450"/>
    </source>
</evidence>
<feature type="region of interest" description="Disordered" evidence="5">
    <location>
        <begin position="152"/>
        <end position="172"/>
    </location>
</feature>
<dbReference type="InterPro" id="IPR006162">
    <property type="entry name" value="Ppantetheine_attach_site"/>
</dbReference>
<dbReference type="OrthoDB" id="9757559at2"/>
<dbReference type="InterPro" id="IPR000873">
    <property type="entry name" value="AMP-dep_synth/lig_dom"/>
</dbReference>
<dbReference type="InterPro" id="IPR045851">
    <property type="entry name" value="AMP-bd_C_sf"/>
</dbReference>
<sequence>MESAFAGAVNAHACVRTSGGNNVHDRSAATTVVDLLEAQAARTPHVIALVHGSTQLDYAQLHGRADRLAQQLTAHGIGPGDVVALALPRSVGLVVGLLAVLKAGAAYLPLDMEYPADRLALMIADAHPRLTLTGVTREDKLSDTLQWRIDDEGLSVESPASPSTPTTTEKRPGALQPQHLAYVIYTSGSTGRPKAVAMPHAALVNLMAWHHATVPGTPGTIVAQFTAISFDVSAQEILSALTAGKTLAIPAADIQRDPSRFAHWLAEYRVQELYAPNLVIDAVGEAAAEQSLALPDLADIAQAGEALTLSRPLRGLFRDTTERRLHNHYGPTETHVVTAHTLPADPTTWSDRLAPSIGRPIPNTDIYVLDQQLQPVVDGDVGELYIAGIALARGYLHRPSLTAERFVANPFRPGQRMYRSGDLARWREDGTLEYAGRADHQVKIRGFRIEPGEIEATLRTHPSVAQAVVTVREDRPGQKQLVGYVVLNASNPTQPRDTEQESRQIDEWDAVYRLYYDTPATETKQPFGENFNIWIGSYDGLPIPLSQMQAWREATVERIRALRPRRLLEVGVGSGLLLAKLADCCESYWGTDFSAAIIRTLQQQVQTQPELSSRVTLRAQPAHIAEGLPSGFFDVVVINSVIQHFPNAGYLMQVLRSMLDLLVPGGAIFIGDVRNLDLLPCFASAVQSNQAAPDTPVGQLQHHIRQAMLTEKELIVAPSFFAQLPQHLDDLGAVDIQVKKGRYANELNRYRYDVVLRKGPVSARSANSFPQRSWEEHIGSTKQLATYLEQNRPRFLRVEDIPNALLTEEWSAMCRIEAGDTATGADAKNHADLAPACEEATIDALHALGEAMGYRTAVTWSSRPNRLDAIFIHADESDSVLTDIYLPRASRKLSACVNEPGHFDRLSDVRRHVASKLPKHMQPILVHLPALPLTPNGKLDRRALPAPHVASTGIKGPRNPREKRLCELFADTLGLERIGIDDSFFDLGGHSLLGMRLLARIRTAFQIELTMRALFDAPTVAQLAMSLDRTTLPNRAPLRPMRNRRIES</sequence>
<keyword evidence="2" id="KW-0596">Phosphopantetheine</keyword>
<dbReference type="InterPro" id="IPR020845">
    <property type="entry name" value="AMP-binding_CS"/>
</dbReference>
<dbReference type="GO" id="GO:0009239">
    <property type="term" value="P:enterobactin biosynthetic process"/>
    <property type="evidence" value="ECO:0007669"/>
    <property type="project" value="TreeGrafter"/>
</dbReference>
<dbReference type="Proteomes" id="UP000560000">
    <property type="component" value="Unassembled WGS sequence"/>
</dbReference>
<comment type="cofactor">
    <cofactor evidence="1">
        <name>pantetheine 4'-phosphate</name>
        <dbReference type="ChEBI" id="CHEBI:47942"/>
    </cofactor>
</comment>
<dbReference type="InterPro" id="IPR013217">
    <property type="entry name" value="Methyltransf_12"/>
</dbReference>
<dbReference type="InterPro" id="IPR036736">
    <property type="entry name" value="ACP-like_sf"/>
</dbReference>
<dbReference type="InterPro" id="IPR029058">
    <property type="entry name" value="AB_hydrolase_fold"/>
</dbReference>
<dbReference type="EMBL" id="JACHET010000001">
    <property type="protein sequence ID" value="MBB6184249.1"/>
    <property type="molecule type" value="Genomic_DNA"/>
</dbReference>
<dbReference type="Gene3D" id="3.30.300.30">
    <property type="match status" value="2"/>
</dbReference>
<dbReference type="FunFam" id="3.40.50.12780:FF:000012">
    <property type="entry name" value="Non-ribosomal peptide synthetase"/>
    <property type="match status" value="1"/>
</dbReference>
<feature type="domain" description="Carrier" evidence="6">
    <location>
        <begin position="956"/>
        <end position="1031"/>
    </location>
</feature>